<name>A0A9P5MYX2_9AGAM</name>
<feature type="transmembrane region" description="Helical" evidence="2">
    <location>
        <begin position="163"/>
        <end position="181"/>
    </location>
</feature>
<keyword evidence="2" id="KW-1133">Transmembrane helix</keyword>
<dbReference type="AlphaFoldDB" id="A0A9P5MYX2"/>
<feature type="transmembrane region" description="Helical" evidence="2">
    <location>
        <begin position="371"/>
        <end position="395"/>
    </location>
</feature>
<dbReference type="PANTHER" id="PTHR34391:SF2">
    <property type="entry name" value="TRP C-TERMINAL DOMAIN-CONTAINING PROTEIN"/>
    <property type="match status" value="1"/>
</dbReference>
<feature type="transmembrane region" description="Helical" evidence="2">
    <location>
        <begin position="21"/>
        <end position="46"/>
    </location>
</feature>
<feature type="transmembrane region" description="Helical" evidence="2">
    <location>
        <begin position="270"/>
        <end position="293"/>
    </location>
</feature>
<keyword evidence="4" id="KW-1185">Reference proteome</keyword>
<proteinExistence type="predicted"/>
<feature type="compositionally biased region" description="Polar residues" evidence="1">
    <location>
        <begin position="477"/>
        <end position="500"/>
    </location>
</feature>
<protein>
    <submittedName>
        <fullName evidence="3">Uncharacterized protein</fullName>
    </submittedName>
</protein>
<keyword evidence="2" id="KW-0812">Transmembrane</keyword>
<evidence type="ECO:0000256" key="1">
    <source>
        <dbReference type="SAM" id="MobiDB-lite"/>
    </source>
</evidence>
<organism evidence="3 4">
    <name type="scientific">Russula ochroleuca</name>
    <dbReference type="NCBI Taxonomy" id="152965"/>
    <lineage>
        <taxon>Eukaryota</taxon>
        <taxon>Fungi</taxon>
        <taxon>Dikarya</taxon>
        <taxon>Basidiomycota</taxon>
        <taxon>Agaricomycotina</taxon>
        <taxon>Agaricomycetes</taxon>
        <taxon>Russulales</taxon>
        <taxon>Russulaceae</taxon>
        <taxon>Russula</taxon>
    </lineage>
</organism>
<dbReference type="PANTHER" id="PTHR34391">
    <property type="entry name" value="UPF0658 GOLGI APPARATUS MEMBRANE PROTEIN C1952.10C-RELATED"/>
    <property type="match status" value="1"/>
</dbReference>
<feature type="region of interest" description="Disordered" evidence="1">
    <location>
        <begin position="467"/>
        <end position="520"/>
    </location>
</feature>
<feature type="transmembrane region" description="Helical" evidence="2">
    <location>
        <begin position="187"/>
        <end position="207"/>
    </location>
</feature>
<keyword evidence="2" id="KW-0472">Membrane</keyword>
<feature type="transmembrane region" description="Helical" evidence="2">
    <location>
        <begin position="313"/>
        <end position="332"/>
    </location>
</feature>
<dbReference type="EMBL" id="WHVB01000006">
    <property type="protein sequence ID" value="KAF8482113.1"/>
    <property type="molecule type" value="Genomic_DNA"/>
</dbReference>
<comment type="caution">
    <text evidence="3">The sequence shown here is derived from an EMBL/GenBank/DDBJ whole genome shotgun (WGS) entry which is preliminary data.</text>
</comment>
<evidence type="ECO:0000256" key="2">
    <source>
        <dbReference type="SAM" id="Phobius"/>
    </source>
</evidence>
<dbReference type="OrthoDB" id="2448307at2759"/>
<dbReference type="Proteomes" id="UP000759537">
    <property type="component" value="Unassembled WGS sequence"/>
</dbReference>
<feature type="transmembrane region" description="Helical" evidence="2">
    <location>
        <begin position="52"/>
        <end position="72"/>
    </location>
</feature>
<evidence type="ECO:0000313" key="3">
    <source>
        <dbReference type="EMBL" id="KAF8482113.1"/>
    </source>
</evidence>
<dbReference type="GO" id="GO:0005794">
    <property type="term" value="C:Golgi apparatus"/>
    <property type="evidence" value="ECO:0007669"/>
    <property type="project" value="TreeGrafter"/>
</dbReference>
<gene>
    <name evidence="3" type="ORF">DFH94DRAFT_826997</name>
</gene>
<feature type="transmembrane region" description="Helical" evidence="2">
    <location>
        <begin position="339"/>
        <end position="359"/>
    </location>
</feature>
<feature type="compositionally biased region" description="Polar residues" evidence="1">
    <location>
        <begin position="508"/>
        <end position="520"/>
    </location>
</feature>
<reference evidence="3" key="1">
    <citation type="submission" date="2019-10" db="EMBL/GenBank/DDBJ databases">
        <authorList>
            <consortium name="DOE Joint Genome Institute"/>
            <person name="Kuo A."/>
            <person name="Miyauchi S."/>
            <person name="Kiss E."/>
            <person name="Drula E."/>
            <person name="Kohler A."/>
            <person name="Sanchez-Garcia M."/>
            <person name="Andreopoulos B."/>
            <person name="Barry K.W."/>
            <person name="Bonito G."/>
            <person name="Buee M."/>
            <person name="Carver A."/>
            <person name="Chen C."/>
            <person name="Cichocki N."/>
            <person name="Clum A."/>
            <person name="Culley D."/>
            <person name="Crous P.W."/>
            <person name="Fauchery L."/>
            <person name="Girlanda M."/>
            <person name="Hayes R."/>
            <person name="Keri Z."/>
            <person name="LaButti K."/>
            <person name="Lipzen A."/>
            <person name="Lombard V."/>
            <person name="Magnuson J."/>
            <person name="Maillard F."/>
            <person name="Morin E."/>
            <person name="Murat C."/>
            <person name="Nolan M."/>
            <person name="Ohm R."/>
            <person name="Pangilinan J."/>
            <person name="Pereira M."/>
            <person name="Perotto S."/>
            <person name="Peter M."/>
            <person name="Riley R."/>
            <person name="Sitrit Y."/>
            <person name="Stielow B."/>
            <person name="Szollosi G."/>
            <person name="Zifcakova L."/>
            <person name="Stursova M."/>
            <person name="Spatafora J.W."/>
            <person name="Tedersoo L."/>
            <person name="Vaario L.-M."/>
            <person name="Yamada A."/>
            <person name="Yan M."/>
            <person name="Wang P."/>
            <person name="Xu J."/>
            <person name="Bruns T."/>
            <person name="Baldrian P."/>
            <person name="Vilgalys R."/>
            <person name="Henrissat B."/>
            <person name="Grigoriev I.V."/>
            <person name="Hibbett D."/>
            <person name="Nagy L.G."/>
            <person name="Martin F.M."/>
        </authorList>
    </citation>
    <scope>NUCLEOTIDE SEQUENCE</scope>
    <source>
        <strain evidence="3">Prilba</strain>
    </source>
</reference>
<reference evidence="3" key="2">
    <citation type="journal article" date="2020" name="Nat. Commun.">
        <title>Large-scale genome sequencing of mycorrhizal fungi provides insights into the early evolution of symbiotic traits.</title>
        <authorList>
            <person name="Miyauchi S."/>
            <person name="Kiss E."/>
            <person name="Kuo A."/>
            <person name="Drula E."/>
            <person name="Kohler A."/>
            <person name="Sanchez-Garcia M."/>
            <person name="Morin E."/>
            <person name="Andreopoulos B."/>
            <person name="Barry K.W."/>
            <person name="Bonito G."/>
            <person name="Buee M."/>
            <person name="Carver A."/>
            <person name="Chen C."/>
            <person name="Cichocki N."/>
            <person name="Clum A."/>
            <person name="Culley D."/>
            <person name="Crous P.W."/>
            <person name="Fauchery L."/>
            <person name="Girlanda M."/>
            <person name="Hayes R.D."/>
            <person name="Keri Z."/>
            <person name="LaButti K."/>
            <person name="Lipzen A."/>
            <person name="Lombard V."/>
            <person name="Magnuson J."/>
            <person name="Maillard F."/>
            <person name="Murat C."/>
            <person name="Nolan M."/>
            <person name="Ohm R.A."/>
            <person name="Pangilinan J."/>
            <person name="Pereira M.F."/>
            <person name="Perotto S."/>
            <person name="Peter M."/>
            <person name="Pfister S."/>
            <person name="Riley R."/>
            <person name="Sitrit Y."/>
            <person name="Stielow J.B."/>
            <person name="Szollosi G."/>
            <person name="Zifcakova L."/>
            <person name="Stursova M."/>
            <person name="Spatafora J.W."/>
            <person name="Tedersoo L."/>
            <person name="Vaario L.M."/>
            <person name="Yamada A."/>
            <person name="Yan M."/>
            <person name="Wang P."/>
            <person name="Xu J."/>
            <person name="Bruns T."/>
            <person name="Baldrian P."/>
            <person name="Vilgalys R."/>
            <person name="Dunand C."/>
            <person name="Henrissat B."/>
            <person name="Grigoriev I.V."/>
            <person name="Hibbett D."/>
            <person name="Nagy L.G."/>
            <person name="Martin F.M."/>
        </authorList>
    </citation>
    <scope>NUCLEOTIDE SEQUENCE</scope>
    <source>
        <strain evidence="3">Prilba</strain>
    </source>
</reference>
<sequence length="533" mass="58909">MAHGQIFSDNGRWERVTASRIAIIFFAFSIFNCAIQVVFQAQGYIINEQADLFLSGLIRAGNASISPGFFVLGSQLRFCDHVPKSFSTESCQVVWDGAVGGTGNNTFASGSGNSSVPIAQSPTEDLRVKGFENNGQDVTLDRTCLVVLNWPVQTLQNTKREDIAFLAFQFWVLGMSLVALLNESIPHIIATVLTHLSATAWAGFQVYNTKAFHGDFKRLTTNGACHVNLLPNYWSSRARAEIPSLAINLFGWQTFKRVGASRTINRVYKLVLTLSTVIQLSLFFVVTAVTLWLDQLYNGAIAVMATQSSVYQAFLTVVSILLIPWLLTGWFAARLEWKFPMMVFLTLSALYLIGWGLMFDSGTFRWTFVQWGFFGAMASVSALLVLIGFVVGIMCRLNFDKGLVHYLNAEEPLRDSFIQTVPGEETLSDEKFDFPSTRFPIPTFTAMFGSDDEARFQAGPRIINQSAVPFDPPVDTESGTNSSVVHSTPPQTVPQGSTRPLTRHGSEHSTYSQASSTVTMNAPSIGRSRWVIE</sequence>
<dbReference type="InterPro" id="IPR040410">
    <property type="entry name" value="UPF0658_Golgi"/>
</dbReference>
<accession>A0A9P5MYX2</accession>
<evidence type="ECO:0000313" key="4">
    <source>
        <dbReference type="Proteomes" id="UP000759537"/>
    </source>
</evidence>